<name>A0AAJ2R1Q1_DELAC</name>
<dbReference type="Proteomes" id="UP001287445">
    <property type="component" value="Unassembled WGS sequence"/>
</dbReference>
<gene>
    <name evidence="2" type="ORF">SGN30_12295</name>
</gene>
<evidence type="ECO:0000313" key="3">
    <source>
        <dbReference type="Proteomes" id="UP001287445"/>
    </source>
</evidence>
<evidence type="ECO:0000313" key="2">
    <source>
        <dbReference type="EMBL" id="MDX4954190.1"/>
    </source>
</evidence>
<dbReference type="InterPro" id="IPR007024">
    <property type="entry name" value="BLUF_domain"/>
</dbReference>
<comment type="caution">
    <text evidence="2">The sequence shown here is derived from an EMBL/GenBank/DDBJ whole genome shotgun (WGS) entry which is preliminary data.</text>
</comment>
<evidence type="ECO:0000259" key="1">
    <source>
        <dbReference type="PROSITE" id="PS50925"/>
    </source>
</evidence>
<proteinExistence type="predicted"/>
<dbReference type="PROSITE" id="PS50925">
    <property type="entry name" value="BLUF"/>
    <property type="match status" value="1"/>
</dbReference>
<sequence>MRTYVPSPRATHTIAAQQLRKAEGMQENSLECFLYHSQLAPGADTTCIAAIIKAARTFNWSAGITGMLVFDGERFFQYVEGPPEQLALLVESISRDERHINFTPLFPQARLDQRRFVKWSMAYVIVEDSEPLGTISELQGPGALEKLQELLPLLDAQ</sequence>
<dbReference type="Pfam" id="PF04940">
    <property type="entry name" value="BLUF"/>
    <property type="match status" value="1"/>
</dbReference>
<dbReference type="SUPFAM" id="SSF54975">
    <property type="entry name" value="Acylphosphatase/BLUF domain-like"/>
    <property type="match status" value="1"/>
</dbReference>
<dbReference type="EMBL" id="JAWWMZ010000004">
    <property type="protein sequence ID" value="MDX4954190.1"/>
    <property type="molecule type" value="Genomic_DNA"/>
</dbReference>
<dbReference type="AlphaFoldDB" id="A0AAJ2R1Q1"/>
<feature type="domain" description="BLUF" evidence="1">
    <location>
        <begin position="30"/>
        <end position="122"/>
    </location>
</feature>
<reference evidence="2" key="1">
    <citation type="submission" date="2023-11" db="EMBL/GenBank/DDBJ databases">
        <title>Identification and selenium tolerance of Delftia acidovorans R3-25.</title>
        <authorList>
            <person name="Zhang S."/>
            <person name="Liu Y."/>
            <person name="Guo Y."/>
        </authorList>
    </citation>
    <scope>NUCLEOTIDE SEQUENCE</scope>
    <source>
        <strain evidence="2">R3-25</strain>
    </source>
</reference>
<protein>
    <submittedName>
        <fullName evidence="2">BLUF domain-containing protein</fullName>
    </submittedName>
</protein>
<accession>A0AAJ2R1Q1</accession>
<dbReference type="InterPro" id="IPR036046">
    <property type="entry name" value="Acylphosphatase-like_dom_sf"/>
</dbReference>
<dbReference type="GO" id="GO:0009882">
    <property type="term" value="F:blue light photoreceptor activity"/>
    <property type="evidence" value="ECO:0007669"/>
    <property type="project" value="InterPro"/>
</dbReference>
<organism evidence="2 3">
    <name type="scientific">Delftia acidovorans</name>
    <name type="common">Pseudomonas acidovorans</name>
    <name type="synonym">Comamonas acidovorans</name>
    <dbReference type="NCBI Taxonomy" id="80866"/>
    <lineage>
        <taxon>Bacteria</taxon>
        <taxon>Pseudomonadati</taxon>
        <taxon>Pseudomonadota</taxon>
        <taxon>Betaproteobacteria</taxon>
        <taxon>Burkholderiales</taxon>
        <taxon>Comamonadaceae</taxon>
        <taxon>Delftia</taxon>
    </lineage>
</organism>
<dbReference type="SMART" id="SM01034">
    <property type="entry name" value="BLUF"/>
    <property type="match status" value="1"/>
</dbReference>
<dbReference type="GO" id="GO:0071949">
    <property type="term" value="F:FAD binding"/>
    <property type="evidence" value="ECO:0007669"/>
    <property type="project" value="InterPro"/>
</dbReference>
<dbReference type="Gene3D" id="3.30.70.100">
    <property type="match status" value="1"/>
</dbReference>
<dbReference type="RefSeq" id="WP_319073618.1">
    <property type="nucleotide sequence ID" value="NZ_JAWWMZ010000004.1"/>
</dbReference>